<dbReference type="Proteomes" id="UP000001191">
    <property type="component" value="Chromosome"/>
</dbReference>
<dbReference type="InterPro" id="IPR010985">
    <property type="entry name" value="Ribbon_hlx_hlx"/>
</dbReference>
<name>B2J551_NOSP7</name>
<dbReference type="EMBL" id="CP001037">
    <property type="protein sequence ID" value="ACC80711.1"/>
    <property type="molecule type" value="Genomic_DNA"/>
</dbReference>
<evidence type="ECO:0000313" key="2">
    <source>
        <dbReference type="Proteomes" id="UP000001191"/>
    </source>
</evidence>
<dbReference type="HOGENOM" id="CLU_2143269_0_0_3"/>
<accession>B2J551</accession>
<dbReference type="RefSeq" id="WP_012408716.1">
    <property type="nucleotide sequence ID" value="NC_010628.1"/>
</dbReference>
<dbReference type="InterPro" id="IPR013321">
    <property type="entry name" value="Arc_rbn_hlx_hlx"/>
</dbReference>
<keyword evidence="2" id="KW-1185">Reference proteome</keyword>
<gene>
    <name evidence="1" type="ordered locus">Npun_R2092</name>
</gene>
<reference evidence="2" key="1">
    <citation type="submission" date="2008-04" db="EMBL/GenBank/DDBJ databases">
        <title>Complete sequence of chromosome of Nostoc punctiforme ATCC 29133.</title>
        <authorList>
            <consortium name="US DOE Joint Genome Institute"/>
            <person name="Copeland A."/>
            <person name="Lucas S."/>
            <person name="Lapidus A."/>
            <person name="Glavina del Rio T."/>
            <person name="Dalin E."/>
            <person name="Tice H."/>
            <person name="Pitluck S."/>
            <person name="Chain P."/>
            <person name="Malfatti S."/>
            <person name="Shin M."/>
            <person name="Vergez L."/>
            <person name="Schmutz J."/>
            <person name="Larimer F."/>
            <person name="Land M."/>
            <person name="Hauser L."/>
            <person name="Kyrpides N."/>
            <person name="Kim E."/>
            <person name="Meeks J.C."/>
            <person name="Elhai J."/>
            <person name="Campbell E.L."/>
            <person name="Thiel T."/>
            <person name="Longmire J."/>
            <person name="Potts M."/>
            <person name="Atlas R."/>
        </authorList>
    </citation>
    <scope>NUCLEOTIDE SEQUENCE [LARGE SCALE GENOMIC DNA]</scope>
    <source>
        <strain evidence="2">ATCC 29133 / PCC 73102</strain>
    </source>
</reference>
<evidence type="ECO:0000313" key="1">
    <source>
        <dbReference type="EMBL" id="ACC80711.1"/>
    </source>
</evidence>
<dbReference type="Gene3D" id="1.10.1220.10">
    <property type="entry name" value="Met repressor-like"/>
    <property type="match status" value="2"/>
</dbReference>
<dbReference type="EnsemblBacteria" id="ACC80711">
    <property type="protein sequence ID" value="ACC80711"/>
    <property type="gene ID" value="Npun_R2092"/>
</dbReference>
<dbReference type="SUPFAM" id="SSF47598">
    <property type="entry name" value="Ribbon-helix-helix"/>
    <property type="match status" value="2"/>
</dbReference>
<reference evidence="1 2" key="2">
    <citation type="journal article" date="2013" name="Plant Physiol.">
        <title>A Nostoc punctiforme Sugar Transporter Necessary to Establish a Cyanobacterium-Plant Symbiosis.</title>
        <authorList>
            <person name="Ekman M."/>
            <person name="Picossi S."/>
            <person name="Campbell E.L."/>
            <person name="Meeks J.C."/>
            <person name="Flores E."/>
        </authorList>
    </citation>
    <scope>NUCLEOTIDE SEQUENCE [LARGE SCALE GENOMIC DNA]</scope>
    <source>
        <strain evidence="2">ATCC 29133 / PCC 73102</strain>
    </source>
</reference>
<protein>
    <submittedName>
        <fullName evidence="1">Uncharacterized protein</fullName>
    </submittedName>
</protein>
<dbReference type="eggNOG" id="ENOG503446M">
    <property type="taxonomic scope" value="Bacteria"/>
</dbReference>
<dbReference type="AlphaFoldDB" id="B2J551"/>
<dbReference type="GO" id="GO:0006355">
    <property type="term" value="P:regulation of DNA-templated transcription"/>
    <property type="evidence" value="ECO:0007669"/>
    <property type="project" value="InterPro"/>
</dbReference>
<sequence length="112" mass="13084">MIVLRDEMEEFTVVKGNIPKQLKIQFKVFCVQKNVEMSEILETLIHQWIQIGAPIPEITNNLVIEELEEIKGYVPKNLKYQFKVLCKQKQVTMRSVLYALITEWVEMGGSIE</sequence>
<organism evidence="1 2">
    <name type="scientific">Nostoc punctiforme (strain ATCC 29133 / PCC 73102)</name>
    <dbReference type="NCBI Taxonomy" id="63737"/>
    <lineage>
        <taxon>Bacteria</taxon>
        <taxon>Bacillati</taxon>
        <taxon>Cyanobacteriota</taxon>
        <taxon>Cyanophyceae</taxon>
        <taxon>Nostocales</taxon>
        <taxon>Nostocaceae</taxon>
        <taxon>Nostoc</taxon>
    </lineage>
</organism>
<proteinExistence type="predicted"/>
<dbReference type="KEGG" id="npu:Npun_R2092"/>